<protein>
    <submittedName>
        <fullName evidence="1">Replicative DNA helicase</fullName>
    </submittedName>
</protein>
<keyword evidence="1" id="KW-0378">Hydrolase</keyword>
<dbReference type="Proteomes" id="UP000183063">
    <property type="component" value="Unassembled WGS sequence"/>
</dbReference>
<dbReference type="GO" id="GO:0004386">
    <property type="term" value="F:helicase activity"/>
    <property type="evidence" value="ECO:0007669"/>
    <property type="project" value="UniProtKB-KW"/>
</dbReference>
<reference evidence="2 4" key="2">
    <citation type="submission" date="2016-10" db="EMBL/GenBank/DDBJ databases">
        <authorList>
            <person name="Varghese N."/>
            <person name="Submissions S."/>
        </authorList>
    </citation>
    <scope>NUCLEOTIDE SEQUENCE [LARGE SCALE GENOMIC DNA]</scope>
    <source>
        <strain evidence="2 4">CGMCC 1.7071</strain>
    </source>
</reference>
<dbReference type="Proteomes" id="UP000198939">
    <property type="component" value="Unassembled WGS sequence"/>
</dbReference>
<dbReference type="EMBL" id="FNXB01000052">
    <property type="protein sequence ID" value="SEI18695.1"/>
    <property type="molecule type" value="Genomic_DNA"/>
</dbReference>
<organism evidence="1 3">
    <name type="scientific">Rhizobium tibeticum</name>
    <dbReference type="NCBI Taxonomy" id="501024"/>
    <lineage>
        <taxon>Bacteria</taxon>
        <taxon>Pseudomonadati</taxon>
        <taxon>Pseudomonadota</taxon>
        <taxon>Alphaproteobacteria</taxon>
        <taxon>Hyphomicrobiales</taxon>
        <taxon>Rhizobiaceae</taxon>
        <taxon>Rhizobium/Agrobacterium group</taxon>
        <taxon>Rhizobium</taxon>
    </lineage>
</organism>
<reference evidence="1" key="3">
    <citation type="submission" date="2016-10" db="EMBL/GenBank/DDBJ databases">
        <authorList>
            <person name="de Groot N.N."/>
        </authorList>
    </citation>
    <scope>NUCLEOTIDE SEQUENCE [LARGE SCALE GENOMIC DNA]</scope>
    <source>
        <strain evidence="1">CCBAU85039</strain>
    </source>
</reference>
<evidence type="ECO:0000313" key="2">
    <source>
        <dbReference type="EMBL" id="SEP13270.1"/>
    </source>
</evidence>
<gene>
    <name evidence="1" type="ORF">RTCCBAU85039_5971</name>
    <name evidence="2" type="ORF">SAMN05216228_104139</name>
</gene>
<evidence type="ECO:0000313" key="1">
    <source>
        <dbReference type="EMBL" id="SEI18695.1"/>
    </source>
</evidence>
<keyword evidence="4" id="KW-1185">Reference proteome</keyword>
<reference evidence="3" key="1">
    <citation type="submission" date="2016-10" db="EMBL/GenBank/DDBJ databases">
        <authorList>
            <person name="Wibberg D."/>
        </authorList>
    </citation>
    <scope>NUCLEOTIDE SEQUENCE [LARGE SCALE GENOMIC DNA]</scope>
</reference>
<accession>A0A1H8VCR2</accession>
<keyword evidence="1" id="KW-0347">Helicase</keyword>
<sequence>MEPVSSPHRWRKLFWAWGRVWNFFRRQVRIGLFDRRLRNIGRQIGKGTRLRAWSRLGWNGRHCELLSRDPILSQVVCSGGARHEALQLSWGAVFAQVSTVAEAKKGLIPITVRSFIPPQVAMSKDMTVVQYLARLAMVAVNVMNVLDFADTITGYFNCREAMRIADEAYFACAKARDELEFIERIKECSERLTAIVTSVQERNEPTESFRYAIDKTLDSTAEAMSGR</sequence>
<keyword evidence="1" id="KW-0067">ATP-binding</keyword>
<dbReference type="AlphaFoldDB" id="A0A1H8VCR2"/>
<proteinExistence type="predicted"/>
<evidence type="ECO:0000313" key="3">
    <source>
        <dbReference type="Proteomes" id="UP000183063"/>
    </source>
</evidence>
<keyword evidence="1" id="KW-0547">Nucleotide-binding</keyword>
<dbReference type="EMBL" id="FOCV01000041">
    <property type="protein sequence ID" value="SEP13270.1"/>
    <property type="molecule type" value="Genomic_DNA"/>
</dbReference>
<evidence type="ECO:0000313" key="4">
    <source>
        <dbReference type="Proteomes" id="UP000198939"/>
    </source>
</evidence>
<dbReference type="STRING" id="501024.RTCCBAU85039_5971"/>
<name>A0A1H8VCR2_9HYPH</name>